<evidence type="ECO:0000313" key="3">
    <source>
        <dbReference type="Proteomes" id="UP000603453"/>
    </source>
</evidence>
<dbReference type="PROSITE" id="PS50882">
    <property type="entry name" value="YTH"/>
    <property type="match status" value="1"/>
</dbReference>
<dbReference type="GO" id="GO:0003723">
    <property type="term" value="F:RNA binding"/>
    <property type="evidence" value="ECO:0007669"/>
    <property type="project" value="InterPro"/>
</dbReference>
<organism evidence="2 3">
    <name type="scientific">Mucor saturninus</name>
    <dbReference type="NCBI Taxonomy" id="64648"/>
    <lineage>
        <taxon>Eukaryota</taxon>
        <taxon>Fungi</taxon>
        <taxon>Fungi incertae sedis</taxon>
        <taxon>Mucoromycota</taxon>
        <taxon>Mucoromycotina</taxon>
        <taxon>Mucoromycetes</taxon>
        <taxon>Mucorales</taxon>
        <taxon>Mucorineae</taxon>
        <taxon>Mucoraceae</taxon>
        <taxon>Mucor</taxon>
    </lineage>
</organism>
<proteinExistence type="predicted"/>
<comment type="caution">
    <text evidence="2">The sequence shown here is derived from an EMBL/GenBank/DDBJ whole genome shotgun (WGS) entry which is preliminary data.</text>
</comment>
<accession>A0A8H7RIG5</accession>
<name>A0A8H7RIG5_9FUNG</name>
<dbReference type="OrthoDB" id="2379842at2759"/>
<evidence type="ECO:0000259" key="1">
    <source>
        <dbReference type="PROSITE" id="PS50882"/>
    </source>
</evidence>
<feature type="domain" description="YTH" evidence="1">
    <location>
        <begin position="135"/>
        <end position="186"/>
    </location>
</feature>
<sequence length="186" mass="21570">MGQRCTWVRQPAHPDGNCGYRAVSLAVFDNKIAWIQTYELNEAYTSKNLQSTRAPCLDDLSLWFDCYGCPQIVADTFKRPVFLHAITPKVDKYDITWKDNDGNIIYTKDSITFVPLLGLDLEIMNNPIQLLFANSRFYVILPQIDNKTKKAFKVKKWPTLNFSHHKIFDAHRDICVNDVSNYFQNN</sequence>
<evidence type="ECO:0000313" key="2">
    <source>
        <dbReference type="EMBL" id="KAG2211158.1"/>
    </source>
</evidence>
<dbReference type="Proteomes" id="UP000603453">
    <property type="component" value="Unassembled WGS sequence"/>
</dbReference>
<dbReference type="AlphaFoldDB" id="A0A8H7RIG5"/>
<protein>
    <recommendedName>
        <fullName evidence="1">YTH domain-containing protein</fullName>
    </recommendedName>
</protein>
<gene>
    <name evidence="2" type="ORF">INT47_006277</name>
</gene>
<dbReference type="InterPro" id="IPR007275">
    <property type="entry name" value="YTH_domain"/>
</dbReference>
<keyword evidence="3" id="KW-1185">Reference proteome</keyword>
<dbReference type="EMBL" id="JAEPRD010000009">
    <property type="protein sequence ID" value="KAG2211158.1"/>
    <property type="molecule type" value="Genomic_DNA"/>
</dbReference>
<reference evidence="2" key="1">
    <citation type="submission" date="2020-12" db="EMBL/GenBank/DDBJ databases">
        <title>Metabolic potential, ecology and presence of endohyphal bacteria is reflected in genomic diversity of Mucoromycotina.</title>
        <authorList>
            <person name="Muszewska A."/>
            <person name="Okrasinska A."/>
            <person name="Steczkiewicz K."/>
            <person name="Drgas O."/>
            <person name="Orlowska M."/>
            <person name="Perlinska-Lenart U."/>
            <person name="Aleksandrzak-Piekarczyk T."/>
            <person name="Szatraj K."/>
            <person name="Zielenkiewicz U."/>
            <person name="Pilsyk S."/>
            <person name="Malc E."/>
            <person name="Mieczkowski P."/>
            <person name="Kruszewska J.S."/>
            <person name="Biernat P."/>
            <person name="Pawlowska J."/>
        </authorList>
    </citation>
    <scope>NUCLEOTIDE SEQUENCE</scope>
    <source>
        <strain evidence="2">WA0000017839</strain>
    </source>
</reference>